<feature type="region of interest" description="Disordered" evidence="1">
    <location>
        <begin position="275"/>
        <end position="297"/>
    </location>
</feature>
<evidence type="ECO:0000256" key="2">
    <source>
        <dbReference type="SAM" id="Phobius"/>
    </source>
</evidence>
<evidence type="ECO:0008006" key="5">
    <source>
        <dbReference type="Google" id="ProtNLM"/>
    </source>
</evidence>
<comment type="caution">
    <text evidence="3">The sequence shown here is derived from an EMBL/GenBank/DDBJ whole genome shotgun (WGS) entry which is preliminary data.</text>
</comment>
<reference evidence="3 4" key="1">
    <citation type="journal article" date="2015" name="Nature">
        <title>rRNA introns, odd ribosomes, and small enigmatic genomes across a large radiation of phyla.</title>
        <authorList>
            <person name="Brown C.T."/>
            <person name="Hug L.A."/>
            <person name="Thomas B.C."/>
            <person name="Sharon I."/>
            <person name="Castelle C.J."/>
            <person name="Singh A."/>
            <person name="Wilkins M.J."/>
            <person name="Williams K.H."/>
            <person name="Banfield J.F."/>
        </authorList>
    </citation>
    <scope>NUCLEOTIDE SEQUENCE [LARGE SCALE GENOMIC DNA]</scope>
</reference>
<accession>A0A0G1VI01</accession>
<dbReference type="SUPFAM" id="SSF101898">
    <property type="entry name" value="NHL repeat"/>
    <property type="match status" value="1"/>
</dbReference>
<sequence>MESGESRQLAVKSFKLEGSRSSLERGRFIQVFEYNPPEGEKIPANRGKFFAVVDLLVGPGVDAVLAGKLVWATLTGSFYDPSEEMPVRALEEAIYAARDRLRDFSEGSTLHLVAASVVSDVAYLARVGEGVLYLRRGPEVRDPLGGEETVAISSQILEPDDVLVLGSPVFGKNFTPGNLPQTEFLVKQFEGGARVPGFAAALLTATPTIEAREEAVRRSPAAKTVSSFLRRVQKTAQNLPNLPSSLRNFKLPSPSSWGQSLSSWFKKRVSHGQELAKERQREAAERPEPIAVSPKGQKKLNPRTLSRVILLLIIVFIASVAFTTYRQAQAARQEEFNRLMVDASHQLAEAEGLVGLSNESAAEILVVVLANLDRAQEVWPKGEGVGALRSRAEATYKAIEKITDVVEGDAIYDLSLQEAGAVGAALAGTGQTLYAAVQGGGIYAVNLAGELPQVSRVGGSGFSGVRELVWEANQLYGLTSQTLYRYSFASKKLDEPLFYEGFDKVAELGTYLGNIYFLAPQSNQIFRFLYTPNGYSRARNRIEDGTSVESAAGMGIDEEIWVTQDATEITRISSGNKAGFAVINLSTPFKQLSKIFTLPNYKNLYLLDIGNSRIVILDKSGSFLGQLKGEMIGAARDLWVPSGEKSLYFLSGSKIYRVKL</sequence>
<gene>
    <name evidence="3" type="ORF">UY40_C0003G0012</name>
</gene>
<protein>
    <recommendedName>
        <fullName evidence="5">PPM-type phosphatase domain-containing protein</fullName>
    </recommendedName>
</protein>
<keyword evidence="2" id="KW-0472">Membrane</keyword>
<name>A0A0G1VI01_9BACT</name>
<evidence type="ECO:0000313" key="4">
    <source>
        <dbReference type="Proteomes" id="UP000034119"/>
    </source>
</evidence>
<keyword evidence="2" id="KW-0812">Transmembrane</keyword>
<keyword evidence="2" id="KW-1133">Transmembrane helix</keyword>
<dbReference type="EMBL" id="LCPW01000003">
    <property type="protein sequence ID" value="KKW06123.1"/>
    <property type="molecule type" value="Genomic_DNA"/>
</dbReference>
<dbReference type="STRING" id="1618342.UY40_C0003G0012"/>
<evidence type="ECO:0000256" key="1">
    <source>
        <dbReference type="SAM" id="MobiDB-lite"/>
    </source>
</evidence>
<proteinExistence type="predicted"/>
<evidence type="ECO:0000313" key="3">
    <source>
        <dbReference type="EMBL" id="KKW06123.1"/>
    </source>
</evidence>
<organism evidence="3 4">
    <name type="scientific">candidate division CPR1 bacterium GW2011_GWC1_49_13</name>
    <dbReference type="NCBI Taxonomy" id="1618342"/>
    <lineage>
        <taxon>Bacteria</taxon>
        <taxon>candidate division CPR1</taxon>
    </lineage>
</organism>
<dbReference type="Proteomes" id="UP000034119">
    <property type="component" value="Unassembled WGS sequence"/>
</dbReference>
<feature type="transmembrane region" description="Helical" evidence="2">
    <location>
        <begin position="305"/>
        <end position="325"/>
    </location>
</feature>
<dbReference type="AlphaFoldDB" id="A0A0G1VI01"/>
<feature type="compositionally biased region" description="Basic and acidic residues" evidence="1">
    <location>
        <begin position="275"/>
        <end position="288"/>
    </location>
</feature>